<sequence>MVSVSGKIRYKFFHKPNGVSLNVPANLIFENPSKKETQKEGKNGSAIIRKKKVCRRSKKRPDTHSNRDISDIRNMAFSNQEQMKKDIECDLLKLRQEREELASYPFNITDEARFCINRRIREEQEAREFQVIEEHMNKKMAEKINKYREMILNRSRVANEKMEKRIARLCEQRSKGNSSQRSLM</sequence>
<evidence type="ECO:0000313" key="1">
    <source>
        <dbReference type="EMBL" id="CAD8574090.1"/>
    </source>
</evidence>
<reference evidence="1" key="1">
    <citation type="submission" date="2021-01" db="EMBL/GenBank/DDBJ databases">
        <authorList>
            <person name="Corre E."/>
            <person name="Pelletier E."/>
            <person name="Niang G."/>
            <person name="Scheremetjew M."/>
            <person name="Finn R."/>
            <person name="Kale V."/>
            <person name="Holt S."/>
            <person name="Cochrane G."/>
            <person name="Meng A."/>
            <person name="Brown T."/>
            <person name="Cohen L."/>
        </authorList>
    </citation>
    <scope>NUCLEOTIDE SEQUENCE</scope>
    <source>
        <strain evidence="1">B651</strain>
    </source>
</reference>
<gene>
    <name evidence="1" type="ORF">LDAN0322_LOCUS234</name>
</gene>
<dbReference type="AlphaFoldDB" id="A0A7S0K969"/>
<protein>
    <submittedName>
        <fullName evidence="1">Uncharacterized protein</fullName>
    </submittedName>
</protein>
<organism evidence="1">
    <name type="scientific">Leptocylindrus aporus</name>
    <dbReference type="NCBI Taxonomy" id="1398097"/>
    <lineage>
        <taxon>Eukaryota</taxon>
        <taxon>Sar</taxon>
        <taxon>Stramenopiles</taxon>
        <taxon>Ochrophyta</taxon>
        <taxon>Bacillariophyta</taxon>
        <taxon>Coscinodiscophyceae</taxon>
        <taxon>Chaetocerotophycidae</taxon>
        <taxon>Leptocylindrales</taxon>
        <taxon>Leptocylindraceae</taxon>
        <taxon>Leptocylindrus</taxon>
    </lineage>
</organism>
<dbReference type="EMBL" id="HBEU01000364">
    <property type="protein sequence ID" value="CAD8574090.1"/>
    <property type="molecule type" value="Transcribed_RNA"/>
</dbReference>
<accession>A0A7S0K969</accession>
<proteinExistence type="predicted"/>
<name>A0A7S0K969_9STRA</name>